<feature type="repeat" description="WD" evidence="3">
    <location>
        <begin position="905"/>
        <end position="937"/>
    </location>
</feature>
<dbReference type="SUPFAM" id="SSF52540">
    <property type="entry name" value="P-loop containing nucleoside triphosphate hydrolases"/>
    <property type="match status" value="1"/>
</dbReference>
<dbReference type="EMBL" id="NBII01000006">
    <property type="protein sequence ID" value="PAV18229.1"/>
    <property type="molecule type" value="Genomic_DNA"/>
</dbReference>
<accession>A0A286UFD2</accession>
<evidence type="ECO:0000259" key="4">
    <source>
        <dbReference type="PROSITE" id="PS50004"/>
    </source>
</evidence>
<dbReference type="PROSITE" id="PS50082">
    <property type="entry name" value="WD_REPEATS_2"/>
    <property type="match status" value="7"/>
</dbReference>
<feature type="repeat" description="WD" evidence="3">
    <location>
        <begin position="776"/>
        <end position="817"/>
    </location>
</feature>
<dbReference type="PROSITE" id="PS50004">
    <property type="entry name" value="C2"/>
    <property type="match status" value="1"/>
</dbReference>
<dbReference type="AlphaFoldDB" id="A0A286UFD2"/>
<reference evidence="5 6" key="1">
    <citation type="journal article" date="2017" name="Mol. Ecol.">
        <title>Comparative and population genomic landscape of Phellinus noxius: A hypervariable fungus causing root rot in trees.</title>
        <authorList>
            <person name="Chung C.L."/>
            <person name="Lee T.J."/>
            <person name="Akiba M."/>
            <person name="Lee H.H."/>
            <person name="Kuo T.H."/>
            <person name="Liu D."/>
            <person name="Ke H.M."/>
            <person name="Yokoi T."/>
            <person name="Roa M.B."/>
            <person name="Lu M.J."/>
            <person name="Chang Y.Y."/>
            <person name="Ann P.J."/>
            <person name="Tsai J.N."/>
            <person name="Chen C.Y."/>
            <person name="Tzean S.S."/>
            <person name="Ota Y."/>
            <person name="Hattori T."/>
            <person name="Sahashi N."/>
            <person name="Liou R.F."/>
            <person name="Kikuchi T."/>
            <person name="Tsai I.J."/>
        </authorList>
    </citation>
    <scope>NUCLEOTIDE SEQUENCE [LARGE SCALE GENOMIC DNA]</scope>
    <source>
        <strain evidence="5 6">FFPRI411160</strain>
    </source>
</reference>
<feature type="repeat" description="WD" evidence="3">
    <location>
        <begin position="947"/>
        <end position="988"/>
    </location>
</feature>
<keyword evidence="6" id="KW-1185">Reference proteome</keyword>
<dbReference type="CDD" id="cd00200">
    <property type="entry name" value="WD40"/>
    <property type="match status" value="1"/>
</dbReference>
<dbReference type="InParanoid" id="A0A286UFD2"/>
<feature type="repeat" description="WD" evidence="3">
    <location>
        <begin position="819"/>
        <end position="860"/>
    </location>
</feature>
<dbReference type="SMART" id="SM00239">
    <property type="entry name" value="C2"/>
    <property type="match status" value="1"/>
</dbReference>
<dbReference type="PROSITE" id="PS50294">
    <property type="entry name" value="WD_REPEATS_REGION"/>
    <property type="match status" value="7"/>
</dbReference>
<dbReference type="Gene3D" id="3.40.50.300">
    <property type="entry name" value="P-loop containing nucleotide triphosphate hydrolases"/>
    <property type="match status" value="1"/>
</dbReference>
<evidence type="ECO:0000256" key="3">
    <source>
        <dbReference type="PROSITE-ProRule" id="PRU00221"/>
    </source>
</evidence>
<proteinExistence type="predicted"/>
<dbReference type="CDD" id="cd00030">
    <property type="entry name" value="C2"/>
    <property type="match status" value="1"/>
</dbReference>
<dbReference type="Gene3D" id="2.130.10.10">
    <property type="entry name" value="YVTN repeat-like/Quinoprotein amine dehydrogenase"/>
    <property type="match status" value="3"/>
</dbReference>
<evidence type="ECO:0000256" key="2">
    <source>
        <dbReference type="ARBA" id="ARBA00022737"/>
    </source>
</evidence>
<dbReference type="InterPro" id="IPR035892">
    <property type="entry name" value="C2_domain_sf"/>
</dbReference>
<keyword evidence="1 3" id="KW-0853">WD repeat</keyword>
<keyword evidence="2" id="KW-0677">Repeat</keyword>
<dbReference type="Gene3D" id="2.60.40.150">
    <property type="entry name" value="C2 domain"/>
    <property type="match status" value="1"/>
</dbReference>
<dbReference type="InterPro" id="IPR020472">
    <property type="entry name" value="WD40_PAC1"/>
</dbReference>
<comment type="caution">
    <text evidence="5">The sequence shown here is derived from an EMBL/GenBank/DDBJ whole genome shotgun (WGS) entry which is preliminary data.</text>
</comment>
<dbReference type="Pfam" id="PF00168">
    <property type="entry name" value="C2"/>
    <property type="match status" value="1"/>
</dbReference>
<dbReference type="InterPro" id="IPR050505">
    <property type="entry name" value="WDR55/POC1"/>
</dbReference>
<evidence type="ECO:0000256" key="1">
    <source>
        <dbReference type="ARBA" id="ARBA00022574"/>
    </source>
</evidence>
<dbReference type="PRINTS" id="PR00320">
    <property type="entry name" value="GPROTEINBRPT"/>
</dbReference>
<sequence length="1158" mass="129162">MPGRLSRLDYILQVKQVNIHKHSWDEVKWGWGTKPNLYVKIEYGEEELRTNTVKGTLSPTFQDFSEVITPLESDETPSVSFTVIHNSISRIQTIIGYLEVDLRVLRNKTVDGDATLSVTSRRRNSVAGTITIHCQPVDYKSLTSLISGEAAYNANSTRRLIEIRENSTKLLLSLWEQGNLYLSLGSLVGKLDTFLKTVDRFSNIRLYVDAAWQITEMLREIVVATKKSADVEIVELLEDMNSIVDRVLEIRDDEDGLTRLEPLIIQTLLQIAECSIFIREYTGHGFFAERMTLSEGYQKICAFRDVLNTLKHQFNSELVTKNSFVSSRTHQKVDTGLEFIYLAQHLLPEPFDSSPRTSYTPGTCHAVASHLTRLLLSTSNRNIFWIVGPPRCGKSSISHTLAGYFSGISRLGAYLHFHTGASTPNSVLNTIAYQLATFDSSLGQSITGHVKHKLGKLSIATQFEEFFLKPLTAAATSVTGPVIIILDGLDESGPPETIFSLMDLFSSEIFSLVPRNFRFVITTAWDYKNKTLLPTPHGALNRIFLGTTDDHVSYVLQLNEGESEMHKEISTEKDRDVLSDRFAFGISIDSFRGLEGQESHYAYSFSLWHIITMNKLLRTIVQHNNTLQRWNKDIPDLRDMLAKNVPPLLKHACLSWSDGLGDMVPSYKTLAILSQFIYEKLLIWIEIMSLMGRYDAVGTSLKQAISYVKEHDRKLFIFLLDAYDIVMRYDEGVSRCAYEIYRSVLHLEKGRSYLADNYQSDAALYISVDRIGREAIEGHSGAVYSVAYSPDGSRIASGSEDKTVRVWDSKNGICLSTPFIGHTKTVTSVDFSPDNTLIASGSEDKTVIIWDADNGNCVAGPFIGHTGAVYSVKFLPDGIRVASGSDDGTLRIWDTVSGRLFADPFAGHVGSVYSVAVSSDGTRIVSGSWDETVMIWDSCRGKISAPIDEHSGPVYSVGLSPDGCRIASGSADLSMRIWDIKNKQLIAGPFEAHTGSISCVRFSPDGTRIVSGSYDETLILWDIESASPIAVPFEAHTSWILSVDFSPDGTHVISGSGDKDIRIWDVQSAVAHFKGGSLSNSHQHFDCDPFAQDQAPFSNNNSEIEWTLGDDGWIKSEGNEYLMWTPKELRRYIRDSKQDSSEVYTEFGCCLNIRISKA</sequence>
<dbReference type="InterPro" id="IPR056884">
    <property type="entry name" value="NPHP3-like_N"/>
</dbReference>
<feature type="repeat" description="WD" evidence="3">
    <location>
        <begin position="1033"/>
        <end position="1068"/>
    </location>
</feature>
<dbReference type="Proteomes" id="UP000217199">
    <property type="component" value="Unassembled WGS sequence"/>
</dbReference>
<feature type="repeat" description="WD" evidence="3">
    <location>
        <begin position="862"/>
        <end position="903"/>
    </location>
</feature>
<dbReference type="SUPFAM" id="SSF50978">
    <property type="entry name" value="WD40 repeat-like"/>
    <property type="match status" value="1"/>
</dbReference>
<dbReference type="Pfam" id="PF00400">
    <property type="entry name" value="WD40"/>
    <property type="match status" value="7"/>
</dbReference>
<evidence type="ECO:0000313" key="6">
    <source>
        <dbReference type="Proteomes" id="UP000217199"/>
    </source>
</evidence>
<evidence type="ECO:0000313" key="5">
    <source>
        <dbReference type="EMBL" id="PAV18229.1"/>
    </source>
</evidence>
<dbReference type="InterPro" id="IPR001680">
    <property type="entry name" value="WD40_rpt"/>
</dbReference>
<dbReference type="InterPro" id="IPR015943">
    <property type="entry name" value="WD40/YVTN_repeat-like_dom_sf"/>
</dbReference>
<dbReference type="PANTHER" id="PTHR44019">
    <property type="entry name" value="WD REPEAT-CONTAINING PROTEIN 55"/>
    <property type="match status" value="1"/>
</dbReference>
<organism evidence="5 6">
    <name type="scientific">Pyrrhoderma noxium</name>
    <dbReference type="NCBI Taxonomy" id="2282107"/>
    <lineage>
        <taxon>Eukaryota</taxon>
        <taxon>Fungi</taxon>
        <taxon>Dikarya</taxon>
        <taxon>Basidiomycota</taxon>
        <taxon>Agaricomycotina</taxon>
        <taxon>Agaricomycetes</taxon>
        <taxon>Hymenochaetales</taxon>
        <taxon>Hymenochaetaceae</taxon>
        <taxon>Pyrrhoderma</taxon>
    </lineage>
</organism>
<feature type="repeat" description="WD" evidence="3">
    <location>
        <begin position="990"/>
        <end position="1031"/>
    </location>
</feature>
<feature type="domain" description="C2" evidence="4">
    <location>
        <begin position="1"/>
        <end position="116"/>
    </location>
</feature>
<name>A0A286UFD2_9AGAM</name>
<dbReference type="InterPro" id="IPR000008">
    <property type="entry name" value="C2_dom"/>
</dbReference>
<gene>
    <name evidence="5" type="ORF">PNOK_0671500</name>
</gene>
<protein>
    <submittedName>
        <fullName evidence="5">WD40 domain containing protein</fullName>
    </submittedName>
</protein>
<dbReference type="InterPro" id="IPR019775">
    <property type="entry name" value="WD40_repeat_CS"/>
</dbReference>
<dbReference type="InterPro" id="IPR036322">
    <property type="entry name" value="WD40_repeat_dom_sf"/>
</dbReference>
<dbReference type="InterPro" id="IPR027417">
    <property type="entry name" value="P-loop_NTPase"/>
</dbReference>
<dbReference type="SMART" id="SM00320">
    <property type="entry name" value="WD40"/>
    <property type="match status" value="7"/>
</dbReference>
<dbReference type="STRING" id="2282107.A0A286UFD2"/>
<dbReference type="PANTHER" id="PTHR44019:SF8">
    <property type="entry name" value="POC1 CENTRIOLAR PROTEIN HOMOLOG"/>
    <property type="match status" value="1"/>
</dbReference>
<dbReference type="OrthoDB" id="538223at2759"/>
<dbReference type="PROSITE" id="PS00678">
    <property type="entry name" value="WD_REPEATS_1"/>
    <property type="match status" value="4"/>
</dbReference>
<dbReference type="SUPFAM" id="SSF49562">
    <property type="entry name" value="C2 domain (Calcium/lipid-binding domain, CaLB)"/>
    <property type="match status" value="1"/>
</dbReference>
<dbReference type="Pfam" id="PF24883">
    <property type="entry name" value="NPHP3_N"/>
    <property type="match status" value="1"/>
</dbReference>